<evidence type="ECO:0000313" key="1">
    <source>
        <dbReference type="EMBL" id="RNM13957.1"/>
    </source>
</evidence>
<protein>
    <submittedName>
        <fullName evidence="1">Uncharacterized protein</fullName>
    </submittedName>
</protein>
<dbReference type="AlphaFoldDB" id="A0A3N0GNF9"/>
<name>A0A3N0GNF9_9ACTN</name>
<keyword evidence="2" id="KW-1185">Reference proteome</keyword>
<gene>
    <name evidence="1" type="ORF">EFL26_13490</name>
</gene>
<dbReference type="EMBL" id="RJSF01000040">
    <property type="protein sequence ID" value="RNM13957.1"/>
    <property type="molecule type" value="Genomic_DNA"/>
</dbReference>
<reference evidence="1 2" key="1">
    <citation type="submission" date="2018-11" db="EMBL/GenBank/DDBJ databases">
        <authorList>
            <person name="Li F."/>
        </authorList>
    </citation>
    <scope>NUCLEOTIDE SEQUENCE [LARGE SCALE GENOMIC DNA]</scope>
    <source>
        <strain evidence="1 2">Gsoil 818</strain>
    </source>
</reference>
<proteinExistence type="predicted"/>
<evidence type="ECO:0000313" key="2">
    <source>
        <dbReference type="Proteomes" id="UP000279994"/>
    </source>
</evidence>
<sequence length="96" mass="10210">MIDVLHAVAACEGVIHYWDVAKQPGGTVLLRASSVSHFSSEEEAVQVARRIAEELPPSGYEAHTVSALARADNGSRDEWHAFAEVLIGAKVGTGRG</sequence>
<dbReference type="Proteomes" id="UP000279994">
    <property type="component" value="Unassembled WGS sequence"/>
</dbReference>
<organism evidence="1 2">
    <name type="scientific">Nocardioides pocheonensis</name>
    <dbReference type="NCBI Taxonomy" id="661485"/>
    <lineage>
        <taxon>Bacteria</taxon>
        <taxon>Bacillati</taxon>
        <taxon>Actinomycetota</taxon>
        <taxon>Actinomycetes</taxon>
        <taxon>Propionibacteriales</taxon>
        <taxon>Nocardioidaceae</taxon>
        <taxon>Nocardioides</taxon>
    </lineage>
</organism>
<comment type="caution">
    <text evidence="1">The sequence shown here is derived from an EMBL/GenBank/DDBJ whole genome shotgun (WGS) entry which is preliminary data.</text>
</comment>
<accession>A0A3N0GNF9</accession>